<proteinExistence type="predicted"/>
<dbReference type="InterPro" id="IPR029063">
    <property type="entry name" value="SAM-dependent_MTases_sf"/>
</dbReference>
<evidence type="ECO:0000313" key="2">
    <source>
        <dbReference type="EMBL" id="MBD0833101.1"/>
    </source>
</evidence>
<feature type="domain" description="Methyltransferase type 11" evidence="1">
    <location>
        <begin position="55"/>
        <end position="138"/>
    </location>
</feature>
<name>A0A8J6UHM7_9FLAO</name>
<dbReference type="RefSeq" id="WP_188230887.1">
    <property type="nucleotide sequence ID" value="NZ_JACVXB010000006.1"/>
</dbReference>
<gene>
    <name evidence="2" type="ORF">ICJ83_13260</name>
</gene>
<dbReference type="Gene3D" id="3.40.50.150">
    <property type="entry name" value="Vaccinia Virus protein VP39"/>
    <property type="match status" value="1"/>
</dbReference>
<evidence type="ECO:0000313" key="3">
    <source>
        <dbReference type="Proteomes" id="UP000600588"/>
    </source>
</evidence>
<dbReference type="GO" id="GO:0032259">
    <property type="term" value="P:methylation"/>
    <property type="evidence" value="ECO:0007669"/>
    <property type="project" value="UniProtKB-KW"/>
</dbReference>
<dbReference type="Pfam" id="PF08241">
    <property type="entry name" value="Methyltransf_11"/>
    <property type="match status" value="1"/>
</dbReference>
<reference evidence="2 3" key="1">
    <citation type="submission" date="2020-09" db="EMBL/GenBank/DDBJ databases">
        <title>TT11 complete genome.</title>
        <authorList>
            <person name="Wu Z."/>
        </authorList>
    </citation>
    <scope>NUCLEOTIDE SEQUENCE [LARGE SCALE GENOMIC DNA]</scope>
    <source>
        <strain evidence="2 3">TT11</strain>
    </source>
</reference>
<protein>
    <submittedName>
        <fullName evidence="2">Class I SAM-dependent methyltransferase</fullName>
    </submittedName>
</protein>
<dbReference type="EMBL" id="JACVXB010000006">
    <property type="protein sequence ID" value="MBD0833101.1"/>
    <property type="molecule type" value="Genomic_DNA"/>
</dbReference>
<dbReference type="InterPro" id="IPR013216">
    <property type="entry name" value="Methyltransf_11"/>
</dbReference>
<dbReference type="GO" id="GO:0008757">
    <property type="term" value="F:S-adenosylmethionine-dependent methyltransferase activity"/>
    <property type="evidence" value="ECO:0007669"/>
    <property type="project" value="InterPro"/>
</dbReference>
<keyword evidence="2" id="KW-0489">Methyltransferase</keyword>
<organism evidence="2 3">
    <name type="scientific">Aestuariibaculum sediminum</name>
    <dbReference type="NCBI Taxonomy" id="2770637"/>
    <lineage>
        <taxon>Bacteria</taxon>
        <taxon>Pseudomonadati</taxon>
        <taxon>Bacteroidota</taxon>
        <taxon>Flavobacteriia</taxon>
        <taxon>Flavobacteriales</taxon>
        <taxon>Flavobacteriaceae</taxon>
    </lineage>
</organism>
<keyword evidence="2" id="KW-0808">Transferase</keyword>
<evidence type="ECO:0000259" key="1">
    <source>
        <dbReference type="Pfam" id="PF08241"/>
    </source>
</evidence>
<keyword evidence="3" id="KW-1185">Reference proteome</keyword>
<comment type="caution">
    <text evidence="2">The sequence shown here is derived from an EMBL/GenBank/DDBJ whole genome shotgun (WGS) entry which is preliminary data.</text>
</comment>
<accession>A0A8J6UHM7</accession>
<dbReference type="AlphaFoldDB" id="A0A8J6UHM7"/>
<dbReference type="SUPFAM" id="SSF53335">
    <property type="entry name" value="S-adenosyl-L-methionine-dependent methyltransferases"/>
    <property type="match status" value="1"/>
</dbReference>
<sequence length="211" mass="24361">MTSIDYSKLKARPELEDFSGKYENTGIVSRYLVKEYFKAVNRLVLKTTNISTAHEIGAGEGMSTKYLKQMVENLSASEYVNDLVEKAVMNNPDISIFQESVYELTKQNNSIDLVFLLEVLEHLDYPSLALNELSRVSKRYLVLGVPREPLWRFLNMCRFKYLKDFGNTPGHLNHWSKKQIINLIEEKFGKVIAVETPIPWTIILAEKRKPN</sequence>
<dbReference type="Proteomes" id="UP000600588">
    <property type="component" value="Unassembled WGS sequence"/>
</dbReference>